<sequence length="292" mass="30583">MGKFLNGLLLGVGLGLLVAPKRGEEMRGLLGERLGQAKRSLPDGGQGLLRNRPSFLGPDRKIVKDVEEYYIPPTKKAEPASSSASNVGGTRPASTAPGVERSSNYASPTTTTATTSSTFSSSTPSSNPLPKNTSASSGIDAKNTSTGGDYKGTNSPRNDMGPTNPAPLTTSTSDLAGDITRTGSPVTENLRAGTQAADPTKTGPTLSENPRQGIPEHERPANSGTTQGTPRPTTTNAIPPRPTQPAPDPSRAHPTYEANRPFTNDPAKPAERPPLENPKQPPKPEKRDPNRP</sequence>
<dbReference type="RefSeq" id="WP_126581071.1">
    <property type="nucleotide sequence ID" value="NZ_BIFR01000001.1"/>
</dbReference>
<feature type="compositionally biased region" description="Polar residues" evidence="1">
    <location>
        <begin position="142"/>
        <end position="157"/>
    </location>
</feature>
<dbReference type="AlphaFoldDB" id="A0A402A3E3"/>
<feature type="compositionally biased region" description="Low complexity" evidence="1">
    <location>
        <begin position="224"/>
        <end position="235"/>
    </location>
</feature>
<evidence type="ECO:0000313" key="3">
    <source>
        <dbReference type="Proteomes" id="UP000287352"/>
    </source>
</evidence>
<feature type="compositionally biased region" description="Basic and acidic residues" evidence="1">
    <location>
        <begin position="282"/>
        <end position="292"/>
    </location>
</feature>
<feature type="region of interest" description="Disordered" evidence="1">
    <location>
        <begin position="71"/>
        <end position="292"/>
    </location>
</feature>
<feature type="region of interest" description="Disordered" evidence="1">
    <location>
        <begin position="37"/>
        <end position="56"/>
    </location>
</feature>
<evidence type="ECO:0000313" key="2">
    <source>
        <dbReference type="EMBL" id="GCE13556.1"/>
    </source>
</evidence>
<keyword evidence="3" id="KW-1185">Reference proteome</keyword>
<dbReference type="EMBL" id="BIFR01000001">
    <property type="protein sequence ID" value="GCE13556.1"/>
    <property type="molecule type" value="Genomic_DNA"/>
</dbReference>
<feature type="compositionally biased region" description="Pro residues" evidence="1">
    <location>
        <begin position="239"/>
        <end position="248"/>
    </location>
</feature>
<name>A0A402A3E3_9CHLR</name>
<protein>
    <recommendedName>
        <fullName evidence="4">YtxH domain-containing protein</fullName>
    </recommendedName>
</protein>
<proteinExistence type="predicted"/>
<evidence type="ECO:0008006" key="4">
    <source>
        <dbReference type="Google" id="ProtNLM"/>
    </source>
</evidence>
<evidence type="ECO:0000256" key="1">
    <source>
        <dbReference type="SAM" id="MobiDB-lite"/>
    </source>
</evidence>
<dbReference type="Proteomes" id="UP000287352">
    <property type="component" value="Unassembled WGS sequence"/>
</dbReference>
<accession>A0A402A3E3</accession>
<gene>
    <name evidence="2" type="ORF">KTT_34150</name>
</gene>
<reference evidence="3" key="1">
    <citation type="submission" date="2018-12" db="EMBL/GenBank/DDBJ databases">
        <title>Tengunoibacter tsumagoiensis gen. nov., sp. nov., Dictyobacter kobayashii sp. nov., D. alpinus sp. nov., and D. joshuensis sp. nov. and description of Dictyobacteraceae fam. nov. within the order Ktedonobacterales isolated from Tengu-no-mugimeshi.</title>
        <authorList>
            <person name="Wang C.M."/>
            <person name="Zheng Y."/>
            <person name="Sakai Y."/>
            <person name="Toyoda A."/>
            <person name="Minakuchi Y."/>
            <person name="Abe K."/>
            <person name="Yokota A."/>
            <person name="Yabe S."/>
        </authorList>
    </citation>
    <scope>NUCLEOTIDE SEQUENCE [LARGE SCALE GENOMIC DNA]</scope>
    <source>
        <strain evidence="3">Uno3</strain>
    </source>
</reference>
<feature type="compositionally biased region" description="Low complexity" evidence="1">
    <location>
        <begin position="102"/>
        <end position="134"/>
    </location>
</feature>
<organism evidence="2 3">
    <name type="scientific">Tengunoibacter tsumagoiensis</name>
    <dbReference type="NCBI Taxonomy" id="2014871"/>
    <lineage>
        <taxon>Bacteria</taxon>
        <taxon>Bacillati</taxon>
        <taxon>Chloroflexota</taxon>
        <taxon>Ktedonobacteria</taxon>
        <taxon>Ktedonobacterales</taxon>
        <taxon>Dictyobacteraceae</taxon>
        <taxon>Tengunoibacter</taxon>
    </lineage>
</organism>
<comment type="caution">
    <text evidence="2">The sequence shown here is derived from an EMBL/GenBank/DDBJ whole genome shotgun (WGS) entry which is preliminary data.</text>
</comment>